<dbReference type="EMBL" id="BARS01037256">
    <property type="protein sequence ID" value="GAG24267.1"/>
    <property type="molecule type" value="Genomic_DNA"/>
</dbReference>
<proteinExistence type="predicted"/>
<dbReference type="InterPro" id="IPR011990">
    <property type="entry name" value="TPR-like_helical_dom_sf"/>
</dbReference>
<evidence type="ECO:0000313" key="1">
    <source>
        <dbReference type="EMBL" id="GAG24267.1"/>
    </source>
</evidence>
<accession>X0WM11</accession>
<organism evidence="1">
    <name type="scientific">marine sediment metagenome</name>
    <dbReference type="NCBI Taxonomy" id="412755"/>
    <lineage>
        <taxon>unclassified sequences</taxon>
        <taxon>metagenomes</taxon>
        <taxon>ecological metagenomes</taxon>
    </lineage>
</organism>
<dbReference type="Gene3D" id="1.25.40.10">
    <property type="entry name" value="Tetratricopeptide repeat domain"/>
    <property type="match status" value="1"/>
</dbReference>
<dbReference type="AlphaFoldDB" id="X0WM11"/>
<protein>
    <recommendedName>
        <fullName evidence="2">Tetratricopeptide repeat protein</fullName>
    </recommendedName>
</protein>
<evidence type="ECO:0008006" key="2">
    <source>
        <dbReference type="Google" id="ProtNLM"/>
    </source>
</evidence>
<gene>
    <name evidence="1" type="ORF">S01H1_57146</name>
</gene>
<name>X0WM11_9ZZZZ</name>
<comment type="caution">
    <text evidence="1">The sequence shown here is derived from an EMBL/GenBank/DDBJ whole genome shotgun (WGS) entry which is preliminary data.</text>
</comment>
<dbReference type="SUPFAM" id="SSF48452">
    <property type="entry name" value="TPR-like"/>
    <property type="match status" value="1"/>
</dbReference>
<reference evidence="1" key="1">
    <citation type="journal article" date="2014" name="Front. Microbiol.">
        <title>High frequency of phylogenetically diverse reductive dehalogenase-homologous genes in deep subseafloor sedimentary metagenomes.</title>
        <authorList>
            <person name="Kawai M."/>
            <person name="Futagami T."/>
            <person name="Toyoda A."/>
            <person name="Takaki Y."/>
            <person name="Nishi S."/>
            <person name="Hori S."/>
            <person name="Arai W."/>
            <person name="Tsubouchi T."/>
            <person name="Morono Y."/>
            <person name="Uchiyama I."/>
            <person name="Ito T."/>
            <person name="Fujiyama A."/>
            <person name="Inagaki F."/>
            <person name="Takami H."/>
        </authorList>
    </citation>
    <scope>NUCLEOTIDE SEQUENCE</scope>
    <source>
        <strain evidence="1">Expedition CK06-06</strain>
    </source>
</reference>
<feature type="non-terminal residue" evidence="1">
    <location>
        <position position="1"/>
    </location>
</feature>
<sequence length="228" mass="25166">ALVNKGVTLAIMNRPEDAIAVYDEVMWRFGESEIKALSEAAAMAMSNKADILLKTGSLERALAAYESSQGLWPGGPLAIYGRFSTLRKMNKENEAFSYLNEILEPSSLPETTGITLSTLLIKDFAQDNVRLRRVAEAYKNCDKIGSLVGGLVGWIRQLLPMSESDTRDLEKAEETLMEVFAEISQAKSALDMLAAARKDALGDTKALLDLPLELRRLIQREKGEEPDN</sequence>